<evidence type="ECO:0000313" key="3">
    <source>
        <dbReference type="EMBL" id="KAG0712236.1"/>
    </source>
</evidence>
<dbReference type="PANTHER" id="PTHR33273:SF4">
    <property type="entry name" value="ENDONUCLEASE_EXONUCLEASE_PHOSPHATASE DOMAIN-CONTAINING PROTEIN"/>
    <property type="match status" value="1"/>
</dbReference>
<dbReference type="EMBL" id="JACEEZ010022614">
    <property type="protein sequence ID" value="KAG0712236.1"/>
    <property type="molecule type" value="Genomic_DNA"/>
</dbReference>
<name>A0A8J4XQA3_CHIOP</name>
<feature type="compositionally biased region" description="Basic residues" evidence="1">
    <location>
        <begin position="217"/>
        <end position="227"/>
    </location>
</feature>
<comment type="caution">
    <text evidence="3">The sequence shown here is derived from an EMBL/GenBank/DDBJ whole genome shotgun (WGS) entry which is preliminary data.</text>
</comment>
<evidence type="ECO:0000259" key="2">
    <source>
        <dbReference type="Pfam" id="PF14529"/>
    </source>
</evidence>
<dbReference type="Proteomes" id="UP000770661">
    <property type="component" value="Unassembled WGS sequence"/>
</dbReference>
<dbReference type="OrthoDB" id="6372692at2759"/>
<dbReference type="Pfam" id="PF14529">
    <property type="entry name" value="Exo_endo_phos_2"/>
    <property type="match status" value="1"/>
</dbReference>
<dbReference type="PANTHER" id="PTHR33273">
    <property type="entry name" value="DOMAIN-CONTAINING PROTEIN, PUTATIVE-RELATED"/>
    <property type="match status" value="1"/>
</dbReference>
<keyword evidence="4" id="KW-1185">Reference proteome</keyword>
<protein>
    <recommendedName>
        <fullName evidence="2">Endonuclease/exonuclease/phosphatase domain-containing protein</fullName>
    </recommendedName>
</protein>
<feature type="domain" description="Endonuclease/exonuclease/phosphatase" evidence="2">
    <location>
        <begin position="39"/>
        <end position="152"/>
    </location>
</feature>
<feature type="region of interest" description="Disordered" evidence="1">
    <location>
        <begin position="215"/>
        <end position="249"/>
    </location>
</feature>
<dbReference type="AlphaFoldDB" id="A0A8J4XQA3"/>
<gene>
    <name evidence="3" type="ORF">GWK47_018924</name>
</gene>
<dbReference type="InterPro" id="IPR005135">
    <property type="entry name" value="Endo/exonuclease/phosphatase"/>
</dbReference>
<dbReference type="SUPFAM" id="SSF56219">
    <property type="entry name" value="DNase I-like"/>
    <property type="match status" value="1"/>
</dbReference>
<organism evidence="3 4">
    <name type="scientific">Chionoecetes opilio</name>
    <name type="common">Atlantic snow crab</name>
    <name type="synonym">Cancer opilio</name>
    <dbReference type="NCBI Taxonomy" id="41210"/>
    <lineage>
        <taxon>Eukaryota</taxon>
        <taxon>Metazoa</taxon>
        <taxon>Ecdysozoa</taxon>
        <taxon>Arthropoda</taxon>
        <taxon>Crustacea</taxon>
        <taxon>Multicrustacea</taxon>
        <taxon>Malacostraca</taxon>
        <taxon>Eumalacostraca</taxon>
        <taxon>Eucarida</taxon>
        <taxon>Decapoda</taxon>
        <taxon>Pleocyemata</taxon>
        <taxon>Brachyura</taxon>
        <taxon>Eubrachyura</taxon>
        <taxon>Majoidea</taxon>
        <taxon>Majidae</taxon>
        <taxon>Chionoecetes</taxon>
    </lineage>
</organism>
<reference evidence="3" key="1">
    <citation type="submission" date="2020-07" db="EMBL/GenBank/DDBJ databases">
        <title>The High-quality genome of the commercially important snow crab, Chionoecetes opilio.</title>
        <authorList>
            <person name="Jeong J.-H."/>
            <person name="Ryu S."/>
        </authorList>
    </citation>
    <scope>NUCLEOTIDE SEQUENCE</scope>
    <source>
        <strain evidence="3">MADBK_172401_WGS</strain>
        <tissue evidence="3">Digestive gland</tissue>
    </source>
</reference>
<proteinExistence type="predicted"/>
<evidence type="ECO:0000256" key="1">
    <source>
        <dbReference type="SAM" id="MobiDB-lite"/>
    </source>
</evidence>
<dbReference type="InterPro" id="IPR036691">
    <property type="entry name" value="Endo/exonu/phosph_ase_sf"/>
</dbReference>
<sequence length="385" mass="42691">MSCPNYLPSSWKPSTSTNRRGRLEVVAARIATEQGWLSVAVCYNADGATYQELEYYFSLLPPPVVVMGDFNAHHRCWEPDLPRHLTNTSGRALFQVILDSPRLSLLSPPGLPTRYHPHTGAGTVLDLFLGDPAFSAVTVTTWSYMGSDHLPLLASFPAVTARPHPGCLPRWRFTPSGWHLFEEALQDPPNISSLPLDEAAVSFSTFLEDAGTAAFRRSTRRAPRRPGKSGGARNAPRQLRPVGGRGNQWRRVPDLVRPFTTEELDQAFSTLKPWKTAGQDNIPYEFLLHLTPPLKAVTLFLFNTSWLQGIYPTCWKSSTLLPIPKPAGIVAATLFRELDLSFYHHHLKIYTDGSHSPTLPSTGAAIYDPALTSVRHGGCLLRLTF</sequence>
<evidence type="ECO:0000313" key="4">
    <source>
        <dbReference type="Proteomes" id="UP000770661"/>
    </source>
</evidence>
<accession>A0A8J4XQA3</accession>
<dbReference type="GO" id="GO:0003824">
    <property type="term" value="F:catalytic activity"/>
    <property type="evidence" value="ECO:0007669"/>
    <property type="project" value="InterPro"/>
</dbReference>
<dbReference type="Gene3D" id="3.60.10.10">
    <property type="entry name" value="Endonuclease/exonuclease/phosphatase"/>
    <property type="match status" value="1"/>
</dbReference>